<gene>
    <name evidence="2" type="ORF">P8935_17030</name>
</gene>
<evidence type="ECO:0000313" key="2">
    <source>
        <dbReference type="EMBL" id="XBH16266.1"/>
    </source>
</evidence>
<evidence type="ECO:0000256" key="1">
    <source>
        <dbReference type="SAM" id="SignalP"/>
    </source>
</evidence>
<dbReference type="EMBL" id="CP121196">
    <property type="protein sequence ID" value="XBH16266.1"/>
    <property type="molecule type" value="Genomic_DNA"/>
</dbReference>
<protein>
    <recommendedName>
        <fullName evidence="3">DUF2059 domain-containing protein</fullName>
    </recommendedName>
</protein>
<sequence length="317" mass="34480">MFKFFARISVPAFLVAITAAAPAAQLTGDARAAIPHDVQQLVVIDYRAMQNSSTAMELRDRVMPPDLKQFDDAIRKSGLNDNHDIDQLAFALFRMSASSEDLETVGIAQGQFDVADIMANFRKQKVVAKLVRTNRVFPLAHTGMVLCFVDPSTMVFGSQEAVKKALDVRDGLSAGMLTNAPMMDAMRSVDSDPLWSILDKAGTQTMMKQVLGEAGSVTDFESVRKRLDSSWYGMNFQHGVKFDLTIATGDSFAAATVSSLLSAAIVYKKMSGDETEKAALAATDITSNSGQLNVHFATTDNDFNALLKSSLFQSMIH</sequence>
<feature type="chain" id="PRO_5044020183" description="DUF2059 domain-containing protein" evidence="1">
    <location>
        <begin position="24"/>
        <end position="317"/>
    </location>
</feature>
<proteinExistence type="predicted"/>
<name>A0AAU7DG00_9BACT</name>
<accession>A0AAU7DG00</accession>
<organism evidence="2">
    <name type="scientific">Telmatobacter sp. DSM 110680</name>
    <dbReference type="NCBI Taxonomy" id="3036704"/>
    <lineage>
        <taxon>Bacteria</taxon>
        <taxon>Pseudomonadati</taxon>
        <taxon>Acidobacteriota</taxon>
        <taxon>Terriglobia</taxon>
        <taxon>Terriglobales</taxon>
        <taxon>Acidobacteriaceae</taxon>
        <taxon>Telmatobacter</taxon>
    </lineage>
</organism>
<dbReference type="AlphaFoldDB" id="A0AAU7DG00"/>
<dbReference type="RefSeq" id="WP_348261493.1">
    <property type="nucleotide sequence ID" value="NZ_CP121196.1"/>
</dbReference>
<feature type="signal peptide" evidence="1">
    <location>
        <begin position="1"/>
        <end position="23"/>
    </location>
</feature>
<reference evidence="2" key="1">
    <citation type="submission" date="2023-03" db="EMBL/GenBank/DDBJ databases">
        <title>Edaphobacter sp.</title>
        <authorList>
            <person name="Huber K.J."/>
            <person name="Papendorf J."/>
            <person name="Pilke C."/>
            <person name="Bunk B."/>
            <person name="Sproeer C."/>
            <person name="Pester M."/>
        </authorList>
    </citation>
    <scope>NUCLEOTIDE SEQUENCE</scope>
    <source>
        <strain evidence="2">DSM 110680</strain>
    </source>
</reference>
<keyword evidence="1" id="KW-0732">Signal</keyword>
<evidence type="ECO:0008006" key="3">
    <source>
        <dbReference type="Google" id="ProtNLM"/>
    </source>
</evidence>